<evidence type="ECO:0000313" key="14">
    <source>
        <dbReference type="WBParaSite" id="SSLN_0001077401-mRNA-1"/>
    </source>
</evidence>
<comment type="cofactor">
    <cofactor evidence="1">
        <name>[4Fe-4S] cluster</name>
        <dbReference type="ChEBI" id="CHEBI:49883"/>
    </cofactor>
</comment>
<evidence type="ECO:0000256" key="5">
    <source>
        <dbReference type="ARBA" id="ARBA00012921"/>
    </source>
</evidence>
<evidence type="ECO:0000259" key="12">
    <source>
        <dbReference type="Pfam" id="PF05681"/>
    </source>
</evidence>
<dbReference type="InterPro" id="IPR036660">
    <property type="entry name" value="Fe-S_hydroAse_TtdB_cat_sf"/>
</dbReference>
<dbReference type="InterPro" id="IPR051208">
    <property type="entry name" value="Class-I_Fumarase/Tartrate_DH"/>
</dbReference>
<comment type="similarity">
    <text evidence="3">Belongs to the class-I fumarase family.</text>
</comment>
<dbReference type="WBParaSite" id="SSLN_0001077401-mRNA-1">
    <property type="protein sequence ID" value="SSLN_0001077401-mRNA-1"/>
    <property type="gene ID" value="SSLN_0001077401"/>
</dbReference>
<dbReference type="PIRSF" id="PIRSF001394">
    <property type="entry name" value="Fe_dep_fumar_hy"/>
    <property type="match status" value="1"/>
</dbReference>
<accession>A0A183T1M3</accession>
<dbReference type="PROSITE" id="PS00163">
    <property type="entry name" value="FUMARATE_LYASES"/>
    <property type="match status" value="1"/>
</dbReference>
<evidence type="ECO:0000256" key="3">
    <source>
        <dbReference type="ARBA" id="ARBA00008876"/>
    </source>
</evidence>
<comment type="pathway">
    <text evidence="2">Carbohydrate metabolism; tricarboxylic acid cycle; (S)-malate from fumarate: step 1/1.</text>
</comment>
<dbReference type="GO" id="GO:0051539">
    <property type="term" value="F:4 iron, 4 sulfur cluster binding"/>
    <property type="evidence" value="ECO:0007669"/>
    <property type="project" value="UniProtKB-KW"/>
</dbReference>
<keyword evidence="8" id="KW-0479">Metal-binding</keyword>
<protein>
    <recommendedName>
        <fullName evidence="5">fumarate hydratase</fullName>
        <ecNumber evidence="5">4.2.1.2</ecNumber>
    </recommendedName>
</protein>
<dbReference type="Gene3D" id="3.20.130.10">
    <property type="entry name" value="Fe-S hydro-lyase, tartrate dehydratase beta-type, catalytic domain"/>
    <property type="match status" value="2"/>
</dbReference>
<evidence type="ECO:0000256" key="9">
    <source>
        <dbReference type="ARBA" id="ARBA00023004"/>
    </source>
</evidence>
<dbReference type="InterPro" id="IPR004647">
    <property type="entry name" value="Fe-S_hydro-lyase_TtdB-typ_cat"/>
</dbReference>
<dbReference type="NCBIfam" id="TIGR00722">
    <property type="entry name" value="ttdA_fumA_fumB"/>
    <property type="match status" value="1"/>
</dbReference>
<feature type="domain" description="Fe-S hydro-lyase tartrate dehydratase alpha-type catalytic" evidence="12">
    <location>
        <begin position="76"/>
        <end position="350"/>
    </location>
</feature>
<dbReference type="GO" id="GO:0004333">
    <property type="term" value="F:fumarate hydratase activity"/>
    <property type="evidence" value="ECO:0007669"/>
    <property type="project" value="UniProtKB-EC"/>
</dbReference>
<feature type="domain" description="Fe-S hydro-lyase tartrate dehydratase beta-type catalytic" evidence="13">
    <location>
        <begin position="517"/>
        <end position="585"/>
    </location>
</feature>
<dbReference type="EC" id="4.2.1.2" evidence="5"/>
<dbReference type="PANTHER" id="PTHR30389">
    <property type="entry name" value="FUMARATE HYDRATASE-RELATED"/>
    <property type="match status" value="1"/>
</dbReference>
<keyword evidence="11" id="KW-0456">Lyase</keyword>
<keyword evidence="10" id="KW-0411">Iron-sulfur</keyword>
<reference evidence="14" key="1">
    <citation type="submission" date="2016-06" db="UniProtKB">
        <authorList>
            <consortium name="WormBaseParasite"/>
        </authorList>
    </citation>
    <scope>IDENTIFICATION</scope>
</reference>
<dbReference type="AlphaFoldDB" id="A0A183T1M3"/>
<evidence type="ECO:0000256" key="8">
    <source>
        <dbReference type="ARBA" id="ARBA00022723"/>
    </source>
</evidence>
<sequence>LVVSCQRCVRMLATQAPKSFVYQDILELEKPPYATTPFRKISDPPLFSITGDFVNVKNIGGKQVLHVENKALTLLARQAMIDVAHLLRPAHLQSLANILKDPEASSNDRFVALELLKNANVAAGKILPSCQDTGTAIVMGKKGQYVWTDGDDAEALSRGIYNAYTTTNLRYSQVAPLDMFTEKNTGTNLPAQIEIYSTGGSDYNFLFMAKGGGSANKSFLFQQTKALLNEERLYKFISEKMLTLGTAACPPYHLAVVIGGTSAEFNLKTVKLASAKYLDNLPTTGNEHGRAFRDLEAERRVTEMSQKLGIGAQFGGKYFCHDVRVIRLPRHGASCPVGIGVSCSADRQALGKITSEGIFVEQLESDPAQYLPDPSTSHLSDTAVKVNLDQPMDRVLAELSKHPVRTRVSLTGTLVVGRDIAHAKIKERLDAGEPMPEYMRNHPIYYAGPAKTPEGYASGSFGPTTAGRMDSYVDLFQSKGGSMIMLAKGNRSQEARSVYFEVAFTDGVHFFGLLFMVTNACKKHGGFYLGSIGGPAAILAKNNIKKVEVLEYPELGMEAIFRVEVENFPAFIVVDDKGNDFFQEWQVSASLSWRSWIEFANSFSPKKQEEYLKGKEGW</sequence>
<organism evidence="14">
    <name type="scientific">Schistocephalus solidus</name>
    <name type="common">Tapeworm</name>
    <dbReference type="NCBI Taxonomy" id="70667"/>
    <lineage>
        <taxon>Eukaryota</taxon>
        <taxon>Metazoa</taxon>
        <taxon>Spiralia</taxon>
        <taxon>Lophotrochozoa</taxon>
        <taxon>Platyhelminthes</taxon>
        <taxon>Cestoda</taxon>
        <taxon>Eucestoda</taxon>
        <taxon>Diphyllobothriidea</taxon>
        <taxon>Diphyllobothriidae</taxon>
        <taxon>Schistocephalus</taxon>
    </lineage>
</organism>
<dbReference type="InterPro" id="IPR011167">
    <property type="entry name" value="Fe_dep_fumarate_hydratase"/>
</dbReference>
<dbReference type="InterPro" id="IPR004646">
    <property type="entry name" value="Fe-S_hydro-lyase_TtdA-typ_cat"/>
</dbReference>
<dbReference type="SUPFAM" id="SSF117457">
    <property type="entry name" value="FumA C-terminal domain-like"/>
    <property type="match status" value="1"/>
</dbReference>
<evidence type="ECO:0000256" key="11">
    <source>
        <dbReference type="ARBA" id="ARBA00023239"/>
    </source>
</evidence>
<keyword evidence="7" id="KW-0816">Tricarboxylic acid cycle</keyword>
<dbReference type="InterPro" id="IPR020557">
    <property type="entry name" value="Fumarate_lyase_CS"/>
</dbReference>
<evidence type="ECO:0000256" key="1">
    <source>
        <dbReference type="ARBA" id="ARBA00001966"/>
    </source>
</evidence>
<dbReference type="GO" id="GO:0006099">
    <property type="term" value="P:tricarboxylic acid cycle"/>
    <property type="evidence" value="ECO:0007669"/>
    <property type="project" value="UniProtKB-KW"/>
</dbReference>
<proteinExistence type="inferred from homology"/>
<comment type="subunit">
    <text evidence="4">Homodimer.</text>
</comment>
<evidence type="ECO:0000256" key="10">
    <source>
        <dbReference type="ARBA" id="ARBA00023014"/>
    </source>
</evidence>
<dbReference type="Pfam" id="PF05683">
    <property type="entry name" value="Fumerase_C"/>
    <property type="match status" value="2"/>
</dbReference>
<feature type="domain" description="Fe-S hydro-lyase tartrate dehydratase beta-type catalytic" evidence="13">
    <location>
        <begin position="357"/>
        <end position="496"/>
    </location>
</feature>
<evidence type="ECO:0000256" key="2">
    <source>
        <dbReference type="ARBA" id="ARBA00004859"/>
    </source>
</evidence>
<evidence type="ECO:0000256" key="7">
    <source>
        <dbReference type="ARBA" id="ARBA00022532"/>
    </source>
</evidence>
<name>A0A183T1M3_SCHSO</name>
<dbReference type="GO" id="GO:0046872">
    <property type="term" value="F:metal ion binding"/>
    <property type="evidence" value="ECO:0007669"/>
    <property type="project" value="UniProtKB-KW"/>
</dbReference>
<dbReference type="PANTHER" id="PTHR30389:SF0">
    <property type="entry name" value="FUMARATE HYDRATASE CLASS I, AEROBIC"/>
    <property type="match status" value="1"/>
</dbReference>
<keyword evidence="9" id="KW-0408">Iron</keyword>
<keyword evidence="6" id="KW-0004">4Fe-4S</keyword>
<evidence type="ECO:0000256" key="6">
    <source>
        <dbReference type="ARBA" id="ARBA00022485"/>
    </source>
</evidence>
<evidence type="ECO:0000256" key="4">
    <source>
        <dbReference type="ARBA" id="ARBA00011738"/>
    </source>
</evidence>
<evidence type="ECO:0000259" key="13">
    <source>
        <dbReference type="Pfam" id="PF05683"/>
    </source>
</evidence>
<dbReference type="Pfam" id="PF05681">
    <property type="entry name" value="Fumerase"/>
    <property type="match status" value="1"/>
</dbReference>